<sequence>MNPNLVNSEPEYSTQKERKPYQSRRSLDSYRPPDVPRRIHMLGMGSIGKLVAHSLRGLPNPPPVTLLFHRTSMLEQWNDGPRELRLTTQGVTEARTGYDVETAIPRRREHGRELGLDNSESRPTSADPYVTETASPEDASKYSDPIHNLILTVKATQTVSALLAVKHRLSASSSILFLQNGMGILEEVNRDVFPNPETRPNYMLGIISHGVTSQTTFSATHTGFGTISIGIMPRASSQTPTSETSTTPYPTSPLRGGLGHRWDAQSRYLLRTLTRTPVLAAVGFAPTELLQLQLEKLAINAIINPLTVLLDARNGALLYNYSLSRAMRMLLSEISHIILSLPELRGLPNITARFSPQRLETLVVGVAGKTRENVSSMLADARKGQQTEIEYINGYIVRRGEEMGCLCVMNYLIMQLVKGKQVMVQREVLDMIPFAGGETGR</sequence>
<dbReference type="Gene3D" id="1.10.1040.10">
    <property type="entry name" value="N-(1-d-carboxylethyl)-l-norvaline Dehydrogenase, domain 2"/>
    <property type="match status" value="1"/>
</dbReference>
<dbReference type="Pfam" id="PF02558">
    <property type="entry name" value="ApbA"/>
    <property type="match status" value="1"/>
</dbReference>
<evidence type="ECO:0000259" key="8">
    <source>
        <dbReference type="Pfam" id="PF08546"/>
    </source>
</evidence>
<dbReference type="SUPFAM" id="SSF48179">
    <property type="entry name" value="6-phosphogluconate dehydrogenase C-terminal domain-like"/>
    <property type="match status" value="1"/>
</dbReference>
<evidence type="ECO:0000256" key="2">
    <source>
        <dbReference type="ARBA" id="ARBA00013014"/>
    </source>
</evidence>
<dbReference type="Gene3D" id="3.40.50.720">
    <property type="entry name" value="NAD(P)-binding Rossmann-like Domain"/>
    <property type="match status" value="1"/>
</dbReference>
<dbReference type="InterPro" id="IPR050838">
    <property type="entry name" value="Ketopantoate_reductase"/>
</dbReference>
<feature type="compositionally biased region" description="Basic and acidic residues" evidence="6">
    <location>
        <begin position="104"/>
        <end position="115"/>
    </location>
</feature>
<feature type="domain" description="Ketopantoate reductase C-terminal" evidence="8">
    <location>
        <begin position="289"/>
        <end position="421"/>
    </location>
</feature>
<feature type="compositionally biased region" description="Low complexity" evidence="6">
    <location>
        <begin position="236"/>
        <end position="253"/>
    </location>
</feature>
<comment type="caution">
    <text evidence="9">The sequence shown here is derived from an EMBL/GenBank/DDBJ whole genome shotgun (WGS) entry which is preliminary data.</text>
</comment>
<evidence type="ECO:0000313" key="9">
    <source>
        <dbReference type="EMBL" id="KAJ9660372.1"/>
    </source>
</evidence>
<keyword evidence="3" id="KW-0521">NADP</keyword>
<feature type="region of interest" description="Disordered" evidence="6">
    <location>
        <begin position="1"/>
        <end position="37"/>
    </location>
</feature>
<keyword evidence="10" id="KW-1185">Reference proteome</keyword>
<feature type="region of interest" description="Disordered" evidence="6">
    <location>
        <begin position="100"/>
        <end position="139"/>
    </location>
</feature>
<dbReference type="Pfam" id="PF08546">
    <property type="entry name" value="ApbA_C"/>
    <property type="match status" value="1"/>
</dbReference>
<evidence type="ECO:0000256" key="5">
    <source>
        <dbReference type="ARBA" id="ARBA00032024"/>
    </source>
</evidence>
<dbReference type="PANTHER" id="PTHR43765:SF2">
    <property type="entry name" value="2-DEHYDROPANTOATE 2-REDUCTASE"/>
    <property type="match status" value="1"/>
</dbReference>
<evidence type="ECO:0000256" key="3">
    <source>
        <dbReference type="ARBA" id="ARBA00022857"/>
    </source>
</evidence>
<feature type="compositionally biased region" description="Polar residues" evidence="6">
    <location>
        <begin position="1"/>
        <end position="13"/>
    </location>
</feature>
<feature type="region of interest" description="Disordered" evidence="6">
    <location>
        <begin position="234"/>
        <end position="256"/>
    </location>
</feature>
<dbReference type="InterPro" id="IPR013332">
    <property type="entry name" value="KPR_N"/>
</dbReference>
<evidence type="ECO:0000256" key="4">
    <source>
        <dbReference type="ARBA" id="ARBA00023002"/>
    </source>
</evidence>
<dbReference type="EC" id="1.1.1.169" evidence="2"/>
<dbReference type="NCBIfam" id="TIGR00745">
    <property type="entry name" value="apbA_panE"/>
    <property type="match status" value="1"/>
</dbReference>
<evidence type="ECO:0000259" key="7">
    <source>
        <dbReference type="Pfam" id="PF02558"/>
    </source>
</evidence>
<dbReference type="PANTHER" id="PTHR43765">
    <property type="entry name" value="2-DEHYDROPANTOATE 2-REDUCTASE-RELATED"/>
    <property type="match status" value="1"/>
</dbReference>
<dbReference type="SUPFAM" id="SSF51735">
    <property type="entry name" value="NAD(P)-binding Rossmann-fold domains"/>
    <property type="match status" value="1"/>
</dbReference>
<evidence type="ECO:0000256" key="6">
    <source>
        <dbReference type="SAM" id="MobiDB-lite"/>
    </source>
</evidence>
<keyword evidence="4" id="KW-0560">Oxidoreductase</keyword>
<organism evidence="9 10">
    <name type="scientific">Coniosporium apollinis</name>
    <dbReference type="NCBI Taxonomy" id="61459"/>
    <lineage>
        <taxon>Eukaryota</taxon>
        <taxon>Fungi</taxon>
        <taxon>Dikarya</taxon>
        <taxon>Ascomycota</taxon>
        <taxon>Pezizomycotina</taxon>
        <taxon>Dothideomycetes</taxon>
        <taxon>Dothideomycetes incertae sedis</taxon>
        <taxon>Coniosporium</taxon>
    </lineage>
</organism>
<dbReference type="Proteomes" id="UP001172684">
    <property type="component" value="Unassembled WGS sequence"/>
</dbReference>
<name>A0ABQ9NKM2_9PEZI</name>
<protein>
    <recommendedName>
        <fullName evidence="2">2-dehydropantoate 2-reductase</fullName>
        <ecNumber evidence="2">1.1.1.169</ecNumber>
    </recommendedName>
    <alternativeName>
        <fullName evidence="5">Ketopantoate reductase</fullName>
    </alternativeName>
</protein>
<dbReference type="InterPro" id="IPR013752">
    <property type="entry name" value="KPA_reductase"/>
</dbReference>
<evidence type="ECO:0000313" key="10">
    <source>
        <dbReference type="Proteomes" id="UP001172684"/>
    </source>
</evidence>
<reference evidence="9" key="1">
    <citation type="submission" date="2022-10" db="EMBL/GenBank/DDBJ databases">
        <title>Culturing micro-colonial fungi from biological soil crusts in the Mojave desert and describing Neophaeococcomyces mojavensis, and introducing the new genera and species Taxawa tesnikishii.</title>
        <authorList>
            <person name="Kurbessoian T."/>
            <person name="Stajich J.E."/>
        </authorList>
    </citation>
    <scope>NUCLEOTIDE SEQUENCE</scope>
    <source>
        <strain evidence="9">TK_1</strain>
    </source>
</reference>
<evidence type="ECO:0000256" key="1">
    <source>
        <dbReference type="ARBA" id="ARBA00007870"/>
    </source>
</evidence>
<accession>A0ABQ9NKM2</accession>
<gene>
    <name evidence="9" type="primary">PAN5</name>
    <name evidence="9" type="ORF">H2201_006953</name>
</gene>
<comment type="similarity">
    <text evidence="1">Belongs to the ketopantoate reductase family.</text>
</comment>
<dbReference type="EMBL" id="JAPDRL010000066">
    <property type="protein sequence ID" value="KAJ9660372.1"/>
    <property type="molecule type" value="Genomic_DNA"/>
</dbReference>
<feature type="compositionally biased region" description="Basic and acidic residues" evidence="6">
    <location>
        <begin position="14"/>
        <end position="28"/>
    </location>
</feature>
<dbReference type="InterPro" id="IPR036291">
    <property type="entry name" value="NAD(P)-bd_dom_sf"/>
</dbReference>
<dbReference type="InterPro" id="IPR013328">
    <property type="entry name" value="6PGD_dom2"/>
</dbReference>
<dbReference type="InterPro" id="IPR003710">
    <property type="entry name" value="ApbA"/>
</dbReference>
<dbReference type="InterPro" id="IPR008927">
    <property type="entry name" value="6-PGluconate_DH-like_C_sf"/>
</dbReference>
<proteinExistence type="inferred from homology"/>
<feature type="domain" description="Ketopantoate reductase N-terminal" evidence="7">
    <location>
        <begin position="39"/>
        <end position="233"/>
    </location>
</feature>